<dbReference type="EMBL" id="JABFTP020000083">
    <property type="protein sequence ID" value="KAL3275623.1"/>
    <property type="molecule type" value="Genomic_DNA"/>
</dbReference>
<comment type="caution">
    <text evidence="1">The sequence shown here is derived from an EMBL/GenBank/DDBJ whole genome shotgun (WGS) entry which is preliminary data.</text>
</comment>
<name>A0ABD2NA23_9CUCU</name>
<accession>A0ABD2NA23</accession>
<dbReference type="AlphaFoldDB" id="A0ABD2NA23"/>
<sequence>MAWEASIKWINRLLIVEQDCVKKKWWPIFCYLLDISVTDSWLLMKRICPGEKDCACLLIFRRNIPMSLLQTYGKPSGK</sequence>
<keyword evidence="2" id="KW-1185">Reference proteome</keyword>
<evidence type="ECO:0000313" key="1">
    <source>
        <dbReference type="EMBL" id="KAL3275623.1"/>
    </source>
</evidence>
<dbReference type="Proteomes" id="UP001516400">
    <property type="component" value="Unassembled WGS sequence"/>
</dbReference>
<evidence type="ECO:0000313" key="2">
    <source>
        <dbReference type="Proteomes" id="UP001516400"/>
    </source>
</evidence>
<protein>
    <submittedName>
        <fullName evidence="1">Uncharacterized protein</fullName>
    </submittedName>
</protein>
<feature type="non-terminal residue" evidence="1">
    <location>
        <position position="78"/>
    </location>
</feature>
<reference evidence="1 2" key="1">
    <citation type="journal article" date="2021" name="BMC Biol.">
        <title>Horizontally acquired antibacterial genes associated with adaptive radiation of ladybird beetles.</title>
        <authorList>
            <person name="Li H.S."/>
            <person name="Tang X.F."/>
            <person name="Huang Y.H."/>
            <person name="Xu Z.Y."/>
            <person name="Chen M.L."/>
            <person name="Du X.Y."/>
            <person name="Qiu B.Y."/>
            <person name="Chen P.T."/>
            <person name="Zhang W."/>
            <person name="Slipinski A."/>
            <person name="Escalona H.E."/>
            <person name="Waterhouse R.M."/>
            <person name="Zwick A."/>
            <person name="Pang H."/>
        </authorList>
    </citation>
    <scope>NUCLEOTIDE SEQUENCE [LARGE SCALE GENOMIC DNA]</scope>
    <source>
        <strain evidence="1">SYSU2018</strain>
    </source>
</reference>
<gene>
    <name evidence="1" type="ORF">HHI36_020376</name>
</gene>
<proteinExistence type="predicted"/>
<organism evidence="1 2">
    <name type="scientific">Cryptolaemus montrouzieri</name>
    <dbReference type="NCBI Taxonomy" id="559131"/>
    <lineage>
        <taxon>Eukaryota</taxon>
        <taxon>Metazoa</taxon>
        <taxon>Ecdysozoa</taxon>
        <taxon>Arthropoda</taxon>
        <taxon>Hexapoda</taxon>
        <taxon>Insecta</taxon>
        <taxon>Pterygota</taxon>
        <taxon>Neoptera</taxon>
        <taxon>Endopterygota</taxon>
        <taxon>Coleoptera</taxon>
        <taxon>Polyphaga</taxon>
        <taxon>Cucujiformia</taxon>
        <taxon>Coccinelloidea</taxon>
        <taxon>Coccinellidae</taxon>
        <taxon>Scymninae</taxon>
        <taxon>Scymnini</taxon>
        <taxon>Cryptolaemus</taxon>
    </lineage>
</organism>